<comment type="caution">
    <text evidence="1">The sequence shown here is derived from an EMBL/GenBank/DDBJ whole genome shotgun (WGS) entry which is preliminary data.</text>
</comment>
<proteinExistence type="predicted"/>
<keyword evidence="2" id="KW-1185">Reference proteome</keyword>
<dbReference type="Proteomes" id="UP000724584">
    <property type="component" value="Unassembled WGS sequence"/>
</dbReference>
<protein>
    <submittedName>
        <fullName evidence="1">Uncharacterized protein</fullName>
    </submittedName>
</protein>
<evidence type="ECO:0000313" key="1">
    <source>
        <dbReference type="EMBL" id="KAH6616953.1"/>
    </source>
</evidence>
<reference evidence="1 2" key="1">
    <citation type="journal article" date="2021" name="Nat. Commun.">
        <title>Genetic determinants of endophytism in the Arabidopsis root mycobiome.</title>
        <authorList>
            <person name="Mesny F."/>
            <person name="Miyauchi S."/>
            <person name="Thiergart T."/>
            <person name="Pickel B."/>
            <person name="Atanasova L."/>
            <person name="Karlsson M."/>
            <person name="Huettel B."/>
            <person name="Barry K.W."/>
            <person name="Haridas S."/>
            <person name="Chen C."/>
            <person name="Bauer D."/>
            <person name="Andreopoulos W."/>
            <person name="Pangilinan J."/>
            <person name="LaButti K."/>
            <person name="Riley R."/>
            <person name="Lipzen A."/>
            <person name="Clum A."/>
            <person name="Drula E."/>
            <person name="Henrissat B."/>
            <person name="Kohler A."/>
            <person name="Grigoriev I.V."/>
            <person name="Martin F.M."/>
            <person name="Hacquard S."/>
        </authorList>
    </citation>
    <scope>NUCLEOTIDE SEQUENCE [LARGE SCALE GENOMIC DNA]</scope>
    <source>
        <strain evidence="1 2">MPI-SDFR-AT-0079</strain>
    </source>
</reference>
<organism evidence="1 2">
    <name type="scientific">Chaetomium tenue</name>
    <dbReference type="NCBI Taxonomy" id="1854479"/>
    <lineage>
        <taxon>Eukaryota</taxon>
        <taxon>Fungi</taxon>
        <taxon>Dikarya</taxon>
        <taxon>Ascomycota</taxon>
        <taxon>Pezizomycotina</taxon>
        <taxon>Sordariomycetes</taxon>
        <taxon>Sordariomycetidae</taxon>
        <taxon>Sordariales</taxon>
        <taxon>Chaetomiaceae</taxon>
        <taxon>Chaetomium</taxon>
    </lineage>
</organism>
<evidence type="ECO:0000313" key="2">
    <source>
        <dbReference type="Proteomes" id="UP000724584"/>
    </source>
</evidence>
<sequence length="215" mass="23157">MGDGLDGQHVKSPSKSPEQLSGINHCHWAIVNCPLLAEGCAQDNTTRKEVGGSCAGALANGNGAWKFPRSGEAQKDGIALAQIGRHDTTFWLAPIRQRYMPSRSRSSISIEHHHSKLHPSSISNSINLINKAKPLPWDPPSTAAPPTQGVGMPNLLPGGCNIHQAGTLQPPSLLRLFHCCVDESSSHSLPRTVRLCWLQLTHHTPHTTKTASFLG</sequence>
<name>A0ACB7NYC2_9PEZI</name>
<accession>A0ACB7NYC2</accession>
<gene>
    <name evidence="1" type="ORF">F5144DRAFT_378795</name>
</gene>
<dbReference type="EMBL" id="JAGIZQ010000007">
    <property type="protein sequence ID" value="KAH6616953.1"/>
    <property type="molecule type" value="Genomic_DNA"/>
</dbReference>